<comment type="caution">
    <text evidence="1">The sequence shown here is derived from an EMBL/GenBank/DDBJ whole genome shotgun (WGS) entry which is preliminary data.</text>
</comment>
<evidence type="ECO:0008006" key="3">
    <source>
        <dbReference type="Google" id="ProtNLM"/>
    </source>
</evidence>
<reference evidence="1 2" key="1">
    <citation type="submission" date="2020-08" db="EMBL/GenBank/DDBJ databases">
        <title>Genomic Encyclopedia of Type Strains, Phase IV (KMG-IV): sequencing the most valuable type-strain genomes for metagenomic binning, comparative biology and taxonomic classification.</title>
        <authorList>
            <person name="Goeker M."/>
        </authorList>
    </citation>
    <scope>NUCLEOTIDE SEQUENCE [LARGE SCALE GENOMIC DNA]</scope>
    <source>
        <strain evidence="1 2">DSM 17455</strain>
    </source>
</reference>
<name>A0ABR6C4A1_9HYPH</name>
<proteinExistence type="predicted"/>
<accession>A0ABR6C4A1</accession>
<dbReference type="EMBL" id="JACJHZ010000007">
    <property type="protein sequence ID" value="MBA9019832.1"/>
    <property type="molecule type" value="Genomic_DNA"/>
</dbReference>
<evidence type="ECO:0000313" key="1">
    <source>
        <dbReference type="EMBL" id="MBA9019832.1"/>
    </source>
</evidence>
<sequence>MHTEAPPLEVINTWLKAYPTIKGRYGHILLEQQAPGDDSIREGLRPYFESAHADARQKFHAYAGMSLHPDAGSPGCDAKYPNCLHPTTRRGLFGEVISGMMAEAMDFVGEHEWVVPVFLFRNHEDVRLFIYNLSRDSSLKRQQFGRKGDDFIGVVINDEGTVTRFIAGEAKWRKTWTPSVLDIVMLGDKIDDPAGSGVKVHNGKGVWFEINRSVDVPMGVRQLQEILQELAPDEYADVILSLDRILQLENPDPVDRTDVILLAGGSAASRNVGESLLDWENKPIEHTKDRDLQVVEIILSDGDSLIDALYEGMWP</sequence>
<dbReference type="Proteomes" id="UP000587524">
    <property type="component" value="Unassembled WGS sequence"/>
</dbReference>
<organism evidence="1 2">
    <name type="scientific">Aminobacter ciceronei</name>
    <dbReference type="NCBI Taxonomy" id="150723"/>
    <lineage>
        <taxon>Bacteria</taxon>
        <taxon>Pseudomonadati</taxon>
        <taxon>Pseudomonadota</taxon>
        <taxon>Alphaproteobacteria</taxon>
        <taxon>Hyphomicrobiales</taxon>
        <taxon>Phyllobacteriaceae</taxon>
        <taxon>Aminobacter</taxon>
    </lineage>
</organism>
<keyword evidence="2" id="KW-1185">Reference proteome</keyword>
<dbReference type="RefSeq" id="WP_182573900.1">
    <property type="nucleotide sequence ID" value="NZ_JACJHY010000007.1"/>
</dbReference>
<gene>
    <name evidence="1" type="ORF">HNQ97_001827</name>
</gene>
<evidence type="ECO:0000313" key="2">
    <source>
        <dbReference type="Proteomes" id="UP000587524"/>
    </source>
</evidence>
<protein>
    <recommendedName>
        <fullName evidence="3">Aminotransferase</fullName>
    </recommendedName>
</protein>